<dbReference type="InterPro" id="IPR052043">
    <property type="entry name" value="PolySaccharide_Degr_Enz"/>
</dbReference>
<dbReference type="PANTHER" id="PTHR33886:SF8">
    <property type="entry name" value="UNSATURATED RHAMNOGALACTURONAN HYDROLASE (EUROFUNG)"/>
    <property type="match status" value="1"/>
</dbReference>
<keyword evidence="2" id="KW-0732">Signal</keyword>
<feature type="signal peptide" evidence="2">
    <location>
        <begin position="1"/>
        <end position="22"/>
    </location>
</feature>
<proteinExistence type="predicted"/>
<dbReference type="PANTHER" id="PTHR33886">
    <property type="entry name" value="UNSATURATED RHAMNOGALACTURONAN HYDROLASE (EUROFUNG)"/>
    <property type="match status" value="1"/>
</dbReference>
<dbReference type="GO" id="GO:0016787">
    <property type="term" value="F:hydrolase activity"/>
    <property type="evidence" value="ECO:0007669"/>
    <property type="project" value="UniProtKB-KW"/>
</dbReference>
<feature type="chain" id="PRO_5039937389" evidence="2">
    <location>
        <begin position="23"/>
        <end position="385"/>
    </location>
</feature>
<sequence length="385" mass="42588">MNGRILSACLCLSAFTCAAALAQQAGVPDLSKRQTAAPGDAPADAGPLASDLSPAMTKRDIAKAVQRVADWQLQRLPAEAQYDWTFAALYAGMMAVPTDVSGDKYRTAMRRIGDELAWQPGPRILHADDQAVSQMYLEQYMLTKDERMLAPTRTRMDAEISTADDGTKPLWWWCDALFMAPPVLADLAAITHDDKYWQFMDHQWHITDNLLYDKDEHLFSRDLTFMDKRERNGRRIFWSRGNGWVMAGLVRVIDRMPADSPLRAKYVARLQQMAAAVIKVQGADGLWRPGLLDPDSYPLPEISGSAFITYALAYGVNHKLLPAATYSPVIHKAWAGMLKHIFADGRLGCIQPVGAAPAPLSQTSSYVYGVGAFLIAGSEMYSTAR</sequence>
<dbReference type="InterPro" id="IPR012341">
    <property type="entry name" value="6hp_glycosidase-like_sf"/>
</dbReference>
<dbReference type="KEGG" id="orp:MOP44_00760"/>
<protein>
    <submittedName>
        <fullName evidence="3">Glycoside hydrolase family 88 protein</fullName>
    </submittedName>
</protein>
<dbReference type="EMBL" id="CP093313">
    <property type="protein sequence ID" value="UWZ84480.1"/>
    <property type="molecule type" value="Genomic_DNA"/>
</dbReference>
<dbReference type="GO" id="GO:0005975">
    <property type="term" value="P:carbohydrate metabolic process"/>
    <property type="evidence" value="ECO:0007669"/>
    <property type="project" value="InterPro"/>
</dbReference>
<dbReference type="Pfam" id="PF07470">
    <property type="entry name" value="Glyco_hydro_88"/>
    <property type="match status" value="1"/>
</dbReference>
<evidence type="ECO:0000256" key="2">
    <source>
        <dbReference type="SAM" id="SignalP"/>
    </source>
</evidence>
<evidence type="ECO:0000313" key="4">
    <source>
        <dbReference type="Proteomes" id="UP001059380"/>
    </source>
</evidence>
<dbReference type="Gene3D" id="1.50.10.10">
    <property type="match status" value="1"/>
</dbReference>
<evidence type="ECO:0000256" key="1">
    <source>
        <dbReference type="ARBA" id="ARBA00022801"/>
    </source>
</evidence>
<gene>
    <name evidence="3" type="ORF">MOP44_00760</name>
</gene>
<organism evidence="3 4">
    <name type="scientific">Occallatibacter riparius</name>
    <dbReference type="NCBI Taxonomy" id="1002689"/>
    <lineage>
        <taxon>Bacteria</taxon>
        <taxon>Pseudomonadati</taxon>
        <taxon>Acidobacteriota</taxon>
        <taxon>Terriglobia</taxon>
        <taxon>Terriglobales</taxon>
        <taxon>Acidobacteriaceae</taxon>
        <taxon>Occallatibacter</taxon>
    </lineage>
</organism>
<dbReference type="InterPro" id="IPR008928">
    <property type="entry name" value="6-hairpin_glycosidase_sf"/>
</dbReference>
<keyword evidence="4" id="KW-1185">Reference proteome</keyword>
<dbReference type="Proteomes" id="UP001059380">
    <property type="component" value="Chromosome"/>
</dbReference>
<evidence type="ECO:0000313" key="3">
    <source>
        <dbReference type="EMBL" id="UWZ84480.1"/>
    </source>
</evidence>
<accession>A0A9J7BP38</accession>
<name>A0A9J7BP38_9BACT</name>
<keyword evidence="1 3" id="KW-0378">Hydrolase</keyword>
<dbReference type="SUPFAM" id="SSF48208">
    <property type="entry name" value="Six-hairpin glycosidases"/>
    <property type="match status" value="1"/>
</dbReference>
<dbReference type="RefSeq" id="WP_260793985.1">
    <property type="nucleotide sequence ID" value="NZ_CP093313.1"/>
</dbReference>
<reference evidence="3" key="1">
    <citation type="submission" date="2021-04" db="EMBL/GenBank/DDBJ databases">
        <title>Phylogenetic analysis of Acidobacteriaceae.</title>
        <authorList>
            <person name="Qiu L."/>
            <person name="Zhang Q."/>
        </authorList>
    </citation>
    <scope>NUCLEOTIDE SEQUENCE</scope>
    <source>
        <strain evidence="3">DSM 25168</strain>
    </source>
</reference>
<dbReference type="InterPro" id="IPR010905">
    <property type="entry name" value="Glyco_hydro_88"/>
</dbReference>
<dbReference type="AlphaFoldDB" id="A0A9J7BP38"/>